<comment type="caution">
    <text evidence="1">The sequence shown here is derived from an EMBL/GenBank/DDBJ whole genome shotgun (WGS) entry which is preliminary data.</text>
</comment>
<evidence type="ECO:0000313" key="2">
    <source>
        <dbReference type="Proteomes" id="UP001165960"/>
    </source>
</evidence>
<proteinExistence type="predicted"/>
<organism evidence="1 2">
    <name type="scientific">Entomophthora muscae</name>
    <dbReference type="NCBI Taxonomy" id="34485"/>
    <lineage>
        <taxon>Eukaryota</taxon>
        <taxon>Fungi</taxon>
        <taxon>Fungi incertae sedis</taxon>
        <taxon>Zoopagomycota</taxon>
        <taxon>Entomophthoromycotina</taxon>
        <taxon>Entomophthoromycetes</taxon>
        <taxon>Entomophthorales</taxon>
        <taxon>Entomophthoraceae</taxon>
        <taxon>Entomophthora</taxon>
    </lineage>
</organism>
<reference evidence="1" key="1">
    <citation type="submission" date="2022-04" db="EMBL/GenBank/DDBJ databases">
        <title>Genome of the entomopathogenic fungus Entomophthora muscae.</title>
        <authorList>
            <person name="Elya C."/>
            <person name="Lovett B.R."/>
            <person name="Lee E."/>
            <person name="Macias A.M."/>
            <person name="Hajek A.E."/>
            <person name="De Bivort B.L."/>
            <person name="Kasson M.T."/>
            <person name="De Fine Licht H.H."/>
            <person name="Stajich J.E."/>
        </authorList>
    </citation>
    <scope>NUCLEOTIDE SEQUENCE</scope>
    <source>
        <strain evidence="1">Berkeley</strain>
    </source>
</reference>
<keyword evidence="2" id="KW-1185">Reference proteome</keyword>
<accession>A0ACC2U3C3</accession>
<gene>
    <name evidence="1" type="ORF">DSO57_1015983</name>
</gene>
<name>A0ACC2U3C3_9FUNG</name>
<dbReference type="Proteomes" id="UP001165960">
    <property type="component" value="Unassembled WGS sequence"/>
</dbReference>
<evidence type="ECO:0000313" key="1">
    <source>
        <dbReference type="EMBL" id="KAJ9081314.1"/>
    </source>
</evidence>
<protein>
    <submittedName>
        <fullName evidence="1">Uncharacterized protein</fullName>
    </submittedName>
</protein>
<dbReference type="EMBL" id="QTSX02001484">
    <property type="protein sequence ID" value="KAJ9081314.1"/>
    <property type="molecule type" value="Genomic_DNA"/>
</dbReference>
<sequence>MGTKSKTKSRGRPPKTSTKTTRSTTCPPPANVHEGEPARSSSELSGDPNHEPTGPDWHSATQLNLPINQDQTQSNPDSLQNSQPDYRTVRNRPTSSDSSRSNLSASPPEEMMRAEGVPPDVIELWIELQFDFTQVDKWIRAEFNPVGAQHWEAAGFSPACASIWRKAGIDLQWIKMYRQLRMRTGEAKPWTQLSPHTEEVLTAIQNKPPLKDAEVWRRSGRNKGPRHAGSRRDKYFSSFRIPSLAIGWAKSGFSVETAKSWSRACFNPAEATIWNKLGFNPKDARSWSYSEISPDLCCKLREQGWSKEKASLWGPFKDWSVIEAGELMAERFTHQEMKYWLQQGESLEAATAWRKEAAQWVDHKVDPEAAALLQQKVTPSEAAEWLQSGIDVEVLLDWRFAIPGASEAAAFFEEKFKPKEAAAWFELKIQALEAASFRNIGWVPEAVTNWLRSNKVTFGEIRKYFHPNIGPKSATIWKQHGFAPGEAKLWADLIVDVKVAITLRSHRVLPLTIAKFIERKYTLDEAIMYALEGTPLEKARPPQNRDHSKASYSERVKRSGHHTIAHHKAKWVTFTNLPTDKSSECVRESIITGAVYYVTVLKCREEGNFKARCMRLTKLHVLPKAAPIVRSRNTALPRFVRLPGCSGSVIYVEPENTCQVCHFCYSLGHNILQSHIKKGVHIRDYEMDIEKGVTG</sequence>